<accession>A0A0P8BVC6</accession>
<evidence type="ECO:0000313" key="2">
    <source>
        <dbReference type="Proteomes" id="UP000050421"/>
    </source>
</evidence>
<evidence type="ECO:0000313" key="1">
    <source>
        <dbReference type="EMBL" id="KPQ13969.1"/>
    </source>
</evidence>
<gene>
    <name evidence="1" type="ORF">HLUCCX10_11695</name>
</gene>
<dbReference type="Proteomes" id="UP000050421">
    <property type="component" value="Unassembled WGS sequence"/>
</dbReference>
<dbReference type="OrthoDB" id="828084at2"/>
<dbReference type="EMBL" id="LJXT01000075">
    <property type="protein sequence ID" value="KPQ13969.1"/>
    <property type="molecule type" value="Genomic_DNA"/>
</dbReference>
<protein>
    <submittedName>
        <fullName evidence="1">Toxin-antitoxin system antidote component</fullName>
    </submittedName>
</protein>
<reference evidence="1 2" key="1">
    <citation type="submission" date="2015-09" db="EMBL/GenBank/DDBJ databases">
        <title>Identification and resolution of microdiversity through metagenomic sequencing of parallel consortia.</title>
        <authorList>
            <person name="Nelson W.C."/>
            <person name="Romine M.F."/>
            <person name="Lindemann S.R."/>
        </authorList>
    </citation>
    <scope>NUCLEOTIDE SEQUENCE [LARGE SCALE GENOMIC DNA]</scope>
    <source>
        <strain evidence="1">HL-49</strain>
    </source>
</reference>
<dbReference type="PATRIC" id="fig|1305737.6.peg.2956"/>
<dbReference type="AlphaFoldDB" id="A0A0P8BVC6"/>
<proteinExistence type="predicted"/>
<sequence length="78" mass="8934">MEQLLIKVDTKENGAFLRELLQKFNFVVEIEQKTEEVQNSTTIEKNVGGALESYGDKEKVKEESSIWESVVKLKHGVH</sequence>
<comment type="caution">
    <text evidence="1">The sequence shown here is derived from an EMBL/GenBank/DDBJ whole genome shotgun (WGS) entry which is preliminary data.</text>
</comment>
<organism evidence="1 2">
    <name type="scientific">Algoriphagus marincola HL-49</name>
    <dbReference type="NCBI Taxonomy" id="1305737"/>
    <lineage>
        <taxon>Bacteria</taxon>
        <taxon>Pseudomonadati</taxon>
        <taxon>Bacteroidota</taxon>
        <taxon>Cytophagia</taxon>
        <taxon>Cytophagales</taxon>
        <taxon>Cyclobacteriaceae</taxon>
        <taxon>Algoriphagus</taxon>
    </lineage>
</organism>
<name>A0A0P8BVC6_9BACT</name>